<reference evidence="5 6" key="1">
    <citation type="journal article" date="2019" name="Nat. Microbiol.">
        <title>Mediterranean grassland soil C-N compound turnover is dependent on rainfall and depth, and is mediated by genomically divergent microorganisms.</title>
        <authorList>
            <person name="Diamond S."/>
            <person name="Andeer P.F."/>
            <person name="Li Z."/>
            <person name="Crits-Christoph A."/>
            <person name="Burstein D."/>
            <person name="Anantharaman K."/>
            <person name="Lane K.R."/>
            <person name="Thomas B.C."/>
            <person name="Pan C."/>
            <person name="Northen T.R."/>
            <person name="Banfield J.F."/>
        </authorList>
    </citation>
    <scope>NUCLEOTIDE SEQUENCE [LARGE SCALE GENOMIC DNA]</scope>
    <source>
        <strain evidence="5">NP_3</strain>
    </source>
</reference>
<dbReference type="Gene3D" id="3.30.70.270">
    <property type="match status" value="1"/>
</dbReference>
<evidence type="ECO:0000259" key="3">
    <source>
        <dbReference type="PROSITE" id="PS50883"/>
    </source>
</evidence>
<evidence type="ECO:0000256" key="2">
    <source>
        <dbReference type="SAM" id="Phobius"/>
    </source>
</evidence>
<dbReference type="InterPro" id="IPR001633">
    <property type="entry name" value="EAL_dom"/>
</dbReference>
<accession>A0A537KBN5</accession>
<feature type="region of interest" description="Disordered" evidence="1">
    <location>
        <begin position="782"/>
        <end position="809"/>
    </location>
</feature>
<sequence>MTRTELGPLSRWLPATLVAAVVLLAGGRLIALSMRDHAAQMRAAAQSAVARESRLIEAQLLTLANRTREEARRAARAPAPSPSSAQVPGAAPGRGAFWMTAGGTVVRAGDADAAVSPAIANEWAVTAGGARGSAGFFGPVRYGSQWMIAAYAALEGRPATAAVAAPAWAVGYESLDSLLVRAGFGRLASDGYDFEITQIDPLTHRVRELFGSRPDVPADAVSGAIRAPAALSPPGASAYLVLALWPRSGWYPVRDLTTRTGLLLLLGWAFVFGTHELTASVRRTQGALAQVRKRLHAVNERLFNEMEQHQALQKSLEHARYHDPFTGLPNRRYLMDQLDRALREVRTRRRRRIAVVLIEIDRFKLINDTLGHTAGDELMLQAAQRFAGAVAGIDCVLAHWEGGQLALLLYEVESPEAAQALAAKLLSVRQDPFTLRQQRITVASRIGLTCIDSGLQRVEEALREADIALSFAKRQPAQPIVAYTPGMGGAAVSLVSLEADLHVALDRRQFRLLFQPIVDLRGRRVVGAETLLRWQHPVEGVLTPEKFLPIAEEAGVIVPVTRWVIQRVCRLAAEWRQRLPQAIDFYLSVNLSAASLRDPGLRDYVAQVLQETHTSPRQLKFELTEVGLISNVSAARELLNGFHSMGIELMLDDFGTGYSSLSYLQLFPFSYVKIDRPLVTWTGSERSNNAITSAILQMTSNLGLRAVAEVVETQAAAQALQRMGCDFGQGYFFCEPVEAEEALHQVRTYNGPPAVVPVLRPASGQGGGTEVAGDYSPTVVLPPEDGGINDDTVGLPGLSPRAGKSPRGT</sequence>
<dbReference type="InterPro" id="IPR035919">
    <property type="entry name" value="EAL_sf"/>
</dbReference>
<dbReference type="InterPro" id="IPR029787">
    <property type="entry name" value="Nucleotide_cyclase"/>
</dbReference>
<comment type="caution">
    <text evidence="5">The sequence shown here is derived from an EMBL/GenBank/DDBJ whole genome shotgun (WGS) entry which is preliminary data.</text>
</comment>
<dbReference type="CDD" id="cd01949">
    <property type="entry name" value="GGDEF"/>
    <property type="match status" value="1"/>
</dbReference>
<dbReference type="NCBIfam" id="TIGR00254">
    <property type="entry name" value="GGDEF"/>
    <property type="match status" value="1"/>
</dbReference>
<dbReference type="SUPFAM" id="SSF141868">
    <property type="entry name" value="EAL domain-like"/>
    <property type="match status" value="1"/>
</dbReference>
<keyword evidence="2" id="KW-0472">Membrane</keyword>
<evidence type="ECO:0000313" key="5">
    <source>
        <dbReference type="EMBL" id="TMI93189.1"/>
    </source>
</evidence>
<dbReference type="GO" id="GO:0071111">
    <property type="term" value="F:cyclic-guanylate-specific phosphodiesterase activity"/>
    <property type="evidence" value="ECO:0007669"/>
    <property type="project" value="InterPro"/>
</dbReference>
<evidence type="ECO:0000259" key="4">
    <source>
        <dbReference type="PROSITE" id="PS50887"/>
    </source>
</evidence>
<feature type="domain" description="EAL" evidence="3">
    <location>
        <begin position="494"/>
        <end position="750"/>
    </location>
</feature>
<dbReference type="SMART" id="SM00267">
    <property type="entry name" value="GGDEF"/>
    <property type="match status" value="1"/>
</dbReference>
<dbReference type="AlphaFoldDB" id="A0A537KBN5"/>
<proteinExistence type="predicted"/>
<name>A0A537KBN5_9BACT</name>
<feature type="transmembrane region" description="Helical" evidence="2">
    <location>
        <begin position="12"/>
        <end position="32"/>
    </location>
</feature>
<feature type="region of interest" description="Disordered" evidence="1">
    <location>
        <begin position="67"/>
        <end position="90"/>
    </location>
</feature>
<dbReference type="SUPFAM" id="SSF55073">
    <property type="entry name" value="Nucleotide cyclase"/>
    <property type="match status" value="1"/>
</dbReference>
<dbReference type="SMART" id="SM00052">
    <property type="entry name" value="EAL"/>
    <property type="match status" value="1"/>
</dbReference>
<dbReference type="Gene3D" id="3.20.20.450">
    <property type="entry name" value="EAL domain"/>
    <property type="match status" value="1"/>
</dbReference>
<dbReference type="Pfam" id="PF00563">
    <property type="entry name" value="EAL"/>
    <property type="match status" value="1"/>
</dbReference>
<dbReference type="PROSITE" id="PS50887">
    <property type="entry name" value="GGDEF"/>
    <property type="match status" value="1"/>
</dbReference>
<organism evidence="5 6">
    <name type="scientific">Candidatus Segetimicrobium genomatis</name>
    <dbReference type="NCBI Taxonomy" id="2569760"/>
    <lineage>
        <taxon>Bacteria</taxon>
        <taxon>Bacillati</taxon>
        <taxon>Candidatus Sysuimicrobiota</taxon>
        <taxon>Candidatus Sysuimicrobiia</taxon>
        <taxon>Candidatus Sysuimicrobiales</taxon>
        <taxon>Candidatus Segetimicrobiaceae</taxon>
        <taxon>Candidatus Segetimicrobium</taxon>
    </lineage>
</organism>
<feature type="compositionally biased region" description="Low complexity" evidence="1">
    <location>
        <begin position="76"/>
        <end position="85"/>
    </location>
</feature>
<dbReference type="Proteomes" id="UP000318509">
    <property type="component" value="Unassembled WGS sequence"/>
</dbReference>
<dbReference type="EMBL" id="VBAK01000035">
    <property type="protein sequence ID" value="TMI93189.1"/>
    <property type="molecule type" value="Genomic_DNA"/>
</dbReference>
<dbReference type="Pfam" id="PF00990">
    <property type="entry name" value="GGDEF"/>
    <property type="match status" value="1"/>
</dbReference>
<dbReference type="PANTHER" id="PTHR33121">
    <property type="entry name" value="CYCLIC DI-GMP PHOSPHODIESTERASE PDEF"/>
    <property type="match status" value="1"/>
</dbReference>
<dbReference type="PANTHER" id="PTHR33121:SF79">
    <property type="entry name" value="CYCLIC DI-GMP PHOSPHODIESTERASE PDED-RELATED"/>
    <property type="match status" value="1"/>
</dbReference>
<dbReference type="InterPro" id="IPR050706">
    <property type="entry name" value="Cyclic-di-GMP_PDE-like"/>
</dbReference>
<dbReference type="InterPro" id="IPR043128">
    <property type="entry name" value="Rev_trsase/Diguanyl_cyclase"/>
</dbReference>
<dbReference type="PROSITE" id="PS50883">
    <property type="entry name" value="EAL"/>
    <property type="match status" value="1"/>
</dbReference>
<protein>
    <submittedName>
        <fullName evidence="5">Bifunctional diguanylate cyclase/phosphodiesterase</fullName>
    </submittedName>
</protein>
<evidence type="ECO:0000256" key="1">
    <source>
        <dbReference type="SAM" id="MobiDB-lite"/>
    </source>
</evidence>
<evidence type="ECO:0000313" key="6">
    <source>
        <dbReference type="Proteomes" id="UP000318509"/>
    </source>
</evidence>
<dbReference type="CDD" id="cd01948">
    <property type="entry name" value="EAL"/>
    <property type="match status" value="1"/>
</dbReference>
<keyword evidence="2" id="KW-1133">Transmembrane helix</keyword>
<keyword evidence="2" id="KW-0812">Transmembrane</keyword>
<dbReference type="InterPro" id="IPR000160">
    <property type="entry name" value="GGDEF_dom"/>
</dbReference>
<gene>
    <name evidence="5" type="ORF">E6H00_01595</name>
</gene>
<feature type="domain" description="GGDEF" evidence="4">
    <location>
        <begin position="351"/>
        <end position="485"/>
    </location>
</feature>